<keyword evidence="5" id="KW-1185">Reference proteome</keyword>
<reference evidence="4" key="1">
    <citation type="journal article" date="2022" name="Int. J. Mol. Sci.">
        <title>Draft Genome of Tanacetum Coccineum: Genomic Comparison of Closely Related Tanacetum-Family Plants.</title>
        <authorList>
            <person name="Yamashiro T."/>
            <person name="Shiraishi A."/>
            <person name="Nakayama K."/>
            <person name="Satake H."/>
        </authorList>
    </citation>
    <scope>NUCLEOTIDE SEQUENCE</scope>
</reference>
<feature type="signal peptide" evidence="1">
    <location>
        <begin position="1"/>
        <end position="17"/>
    </location>
</feature>
<accession>A0ABQ4WIB5</accession>
<keyword evidence="1" id="KW-0732">Signal</keyword>
<feature type="chain" id="PRO_5045630402" evidence="1">
    <location>
        <begin position="18"/>
        <end position="548"/>
    </location>
</feature>
<evidence type="ECO:0000259" key="2">
    <source>
        <dbReference type="Pfam" id="PF07727"/>
    </source>
</evidence>
<protein>
    <submittedName>
        <fullName evidence="4">Retrovirus-related pol polyprotein from transposon TNT 1-94</fullName>
    </submittedName>
</protein>
<dbReference type="Pfam" id="PF25597">
    <property type="entry name" value="SH3_retrovirus"/>
    <property type="match status" value="1"/>
</dbReference>
<sequence>MLSAAKIPLFFWAEAIATTCFTQNCSLVIPRHEKTPYHIINGRKPSLKFFHIFGSLCYIVRDGENHDKMKEKGDACIFVGYSTQSKGYKVYNKKTRVIVETIHVNFDELPLMASYHVSYDPALQCPTTALEQVSLSPDPQSQANVPLADETITTSLNELDMFFSPITPVHEEGESSSNYVDPSNIHTFYQRHPFNHHWTRDHPLEQVIGNPSQPVKTRRQLETDGKMCMFALTLWKNKRDEENTIIRNKARLVAKGYNQKEGFDFKESFSPVARLEAVRLFIAYTANKSFPIYQMGVKIAFLNGPLKEEHDMTSCDSIGTPMATKPLDADLIGTPVDQTKYSSMVGALMYLTASRPNIVHETRYCTRYQARPTENHLKEVKRIFRYLKNTIHIGLWYPKDTGFELTTFSDSDHAGCLDTCKSTSDGIQFLGGDKLVSWLSKKQECTSMSIVEAEYVSLSACCTKVLWMKTQLTDYGFHFEKIPMYCDSKAAISISCNPVQHSRMKHIDVISLYQGTALSEDRFKYLVRRLGMRCLTPAELEAVANETA</sequence>
<dbReference type="InterPro" id="IPR043502">
    <property type="entry name" value="DNA/RNA_pol_sf"/>
</dbReference>
<dbReference type="InterPro" id="IPR013103">
    <property type="entry name" value="RVT_2"/>
</dbReference>
<feature type="domain" description="Reverse transcriptase Ty1/copia-type" evidence="2">
    <location>
        <begin position="235"/>
        <end position="309"/>
    </location>
</feature>
<proteinExistence type="predicted"/>
<dbReference type="Proteomes" id="UP001151760">
    <property type="component" value="Unassembled WGS sequence"/>
</dbReference>
<dbReference type="PANTHER" id="PTHR11439">
    <property type="entry name" value="GAG-POL-RELATED RETROTRANSPOSON"/>
    <property type="match status" value="1"/>
</dbReference>
<dbReference type="CDD" id="cd09272">
    <property type="entry name" value="RNase_HI_RT_Ty1"/>
    <property type="match status" value="1"/>
</dbReference>
<evidence type="ECO:0000259" key="3">
    <source>
        <dbReference type="Pfam" id="PF25597"/>
    </source>
</evidence>
<dbReference type="InterPro" id="IPR057670">
    <property type="entry name" value="SH3_retrovirus"/>
</dbReference>
<evidence type="ECO:0000313" key="5">
    <source>
        <dbReference type="Proteomes" id="UP001151760"/>
    </source>
</evidence>
<dbReference type="Pfam" id="PF07727">
    <property type="entry name" value="RVT_2"/>
    <property type="match status" value="1"/>
</dbReference>
<evidence type="ECO:0000256" key="1">
    <source>
        <dbReference type="SAM" id="SignalP"/>
    </source>
</evidence>
<comment type="caution">
    <text evidence="4">The sequence shown here is derived from an EMBL/GenBank/DDBJ whole genome shotgun (WGS) entry which is preliminary data.</text>
</comment>
<gene>
    <name evidence="4" type="ORF">Tco_0625982</name>
</gene>
<dbReference type="EMBL" id="BQNB010008668">
    <property type="protein sequence ID" value="GJS52620.1"/>
    <property type="molecule type" value="Genomic_DNA"/>
</dbReference>
<dbReference type="PANTHER" id="PTHR11439:SF509">
    <property type="entry name" value="RNA-DIRECTED DNA POLYMERASE"/>
    <property type="match status" value="1"/>
</dbReference>
<evidence type="ECO:0000313" key="4">
    <source>
        <dbReference type="EMBL" id="GJS52620.1"/>
    </source>
</evidence>
<name>A0ABQ4WIB5_9ASTR</name>
<organism evidence="4 5">
    <name type="scientific">Tanacetum coccineum</name>
    <dbReference type="NCBI Taxonomy" id="301880"/>
    <lineage>
        <taxon>Eukaryota</taxon>
        <taxon>Viridiplantae</taxon>
        <taxon>Streptophyta</taxon>
        <taxon>Embryophyta</taxon>
        <taxon>Tracheophyta</taxon>
        <taxon>Spermatophyta</taxon>
        <taxon>Magnoliopsida</taxon>
        <taxon>eudicotyledons</taxon>
        <taxon>Gunneridae</taxon>
        <taxon>Pentapetalae</taxon>
        <taxon>asterids</taxon>
        <taxon>campanulids</taxon>
        <taxon>Asterales</taxon>
        <taxon>Asteraceae</taxon>
        <taxon>Asteroideae</taxon>
        <taxon>Anthemideae</taxon>
        <taxon>Anthemidinae</taxon>
        <taxon>Tanacetum</taxon>
    </lineage>
</organism>
<reference evidence="4" key="2">
    <citation type="submission" date="2022-01" db="EMBL/GenBank/DDBJ databases">
        <authorList>
            <person name="Yamashiro T."/>
            <person name="Shiraishi A."/>
            <person name="Satake H."/>
            <person name="Nakayama K."/>
        </authorList>
    </citation>
    <scope>NUCLEOTIDE SEQUENCE</scope>
</reference>
<dbReference type="SUPFAM" id="SSF56672">
    <property type="entry name" value="DNA/RNA polymerases"/>
    <property type="match status" value="1"/>
</dbReference>
<feature type="domain" description="Retroviral polymerase SH3-like" evidence="3">
    <location>
        <begin position="55"/>
        <end position="109"/>
    </location>
</feature>